<dbReference type="PANTHER" id="PTHR46082">
    <property type="entry name" value="ATP/GTP-BINDING PROTEIN-RELATED"/>
    <property type="match status" value="1"/>
</dbReference>
<name>A0ABZ1FGP2_9ACTN</name>
<organism evidence="4 5">
    <name type="scientific">Streptomyces decoyicus</name>
    <dbReference type="NCBI Taxonomy" id="249567"/>
    <lineage>
        <taxon>Bacteria</taxon>
        <taxon>Bacillati</taxon>
        <taxon>Actinomycetota</taxon>
        <taxon>Actinomycetes</taxon>
        <taxon>Kitasatosporales</taxon>
        <taxon>Streptomycetaceae</taxon>
        <taxon>Streptomyces</taxon>
    </lineage>
</organism>
<dbReference type="Pfam" id="PF13374">
    <property type="entry name" value="TPR_10"/>
    <property type="match status" value="3"/>
</dbReference>
<dbReference type="PANTHER" id="PTHR46082:SF6">
    <property type="entry name" value="AAA+ ATPASE DOMAIN-CONTAINING PROTEIN-RELATED"/>
    <property type="match status" value="1"/>
</dbReference>
<dbReference type="EMBL" id="CP109106">
    <property type="protein sequence ID" value="WSB69532.1"/>
    <property type="molecule type" value="Genomic_DNA"/>
</dbReference>
<dbReference type="Gene3D" id="1.25.40.10">
    <property type="entry name" value="Tetratricopeptide repeat domain"/>
    <property type="match status" value="3"/>
</dbReference>
<evidence type="ECO:0000259" key="3">
    <source>
        <dbReference type="Pfam" id="PF25000"/>
    </source>
</evidence>
<feature type="domain" description="NB-ARC" evidence="2">
    <location>
        <begin position="129"/>
        <end position="273"/>
    </location>
</feature>
<feature type="compositionally biased region" description="Basic and acidic residues" evidence="1">
    <location>
        <begin position="1"/>
        <end position="15"/>
    </location>
</feature>
<evidence type="ECO:0000313" key="4">
    <source>
        <dbReference type="EMBL" id="WSB69532.1"/>
    </source>
</evidence>
<evidence type="ECO:0000259" key="2">
    <source>
        <dbReference type="Pfam" id="PF00931"/>
    </source>
</evidence>
<protein>
    <submittedName>
        <fullName evidence="4">Tetratricopeptide repeat protein</fullName>
    </submittedName>
</protein>
<dbReference type="SUPFAM" id="SSF48452">
    <property type="entry name" value="TPR-like"/>
    <property type="match status" value="4"/>
</dbReference>
<evidence type="ECO:0000313" key="5">
    <source>
        <dbReference type="Proteomes" id="UP001344251"/>
    </source>
</evidence>
<sequence>MSREDARRHGPDDAGPHITVTGTGDATSASGGMAVTGYRGPAPGTGRAPCSPAHVSHTGHANAATGGIANTGYIGALTMQQRGPQEPAGWPHQVGVIPPAARSFLPRAEAERLRTRVDGGGTAVLTQLLTGMGGVGKTQLAADYARTAWEDAGETGGLDVLVWVTASARSPIVTGYAQAGIELCRADPNDPEHAARTFLAWLTPKAGAKPCRWVIVLDDVTDPADLHDLWPPASPHGRTLVTTRRRDAALDPDGRHTLTIGLFTKDEALTYLTTSLTGRDEPTDELTALAEDLGYLPLALAQATAYLIDTGETVAAYRRLLADRTTTLGAIAPGALPDNQALPLDAAWSLSIDRADTLRPAGLARPMLRLASMLDPNGIPHTVLTSEPALTYLTAHRTPTGEAPVGEQAPVSPRDAVHALRALHRLSLIDHAPDTPHQAVRVHRLIQRASRDTLTPHQHDQLARTAADALLAAWPDIERDTNLVQTLRANTTALTGHAEDVMYQSDSVHGVLIYAGYSLGHTGQVAAAVEHFHRMARVAHGRLGPDHPVTLTIRGEHFRFRGEAGDAAGAATAFAELLRDVVRVLGDDHAFTLATRHNLARFQGEMGDTAGAATASAELLHDVVRVLGDDHAFTLAARHNLARFQGEMGDTAGAATAYAELLEHMVRVLGPDHPDTLTTRGELARIRGQAEDAAGAAAAFAELLEHMVRVLGPDHPDTLATRGNVLRFRGEVGDAAGAATAFAELLEHMVRVLGPDHPATLTTRHNLAFWRGEAGDTAGAADAYVELLADRVRVLGDDHPSTLTTRGNIAFWRGRAGDAAGAADAFAELLADRVRVLGDDHPDTLDTRRYLARWRGRAGDAAGAADAFAGLLEHIVPVLGDDHPDTLTTRGNIAYWRGEAGDAAGAADAFAELLADRVRVQGDDHPNTLTTRHNLAYCRGRAGDAAGAADAFAELLADRVRVQGDDHPDALTTRRHLAYWRGKAGDAAGAAAAYAELLKHMVQGAG</sequence>
<accession>A0ABZ1FGP2</accession>
<dbReference type="Pfam" id="PF13424">
    <property type="entry name" value="TPR_12"/>
    <property type="match status" value="2"/>
</dbReference>
<keyword evidence="5" id="KW-1185">Reference proteome</keyword>
<dbReference type="Gene3D" id="3.40.50.300">
    <property type="entry name" value="P-loop containing nucleotide triphosphate hydrolases"/>
    <property type="match status" value="1"/>
</dbReference>
<feature type="compositionally biased region" description="Low complexity" evidence="1">
    <location>
        <begin position="19"/>
        <end position="32"/>
    </location>
</feature>
<dbReference type="InterPro" id="IPR027417">
    <property type="entry name" value="P-loop_NTPase"/>
</dbReference>
<dbReference type="Proteomes" id="UP001344251">
    <property type="component" value="Chromosome"/>
</dbReference>
<dbReference type="InterPro" id="IPR002182">
    <property type="entry name" value="NB-ARC"/>
</dbReference>
<feature type="domain" description="DUF7779" evidence="3">
    <location>
        <begin position="364"/>
        <end position="458"/>
    </location>
</feature>
<reference evidence="4 5" key="1">
    <citation type="submission" date="2022-10" db="EMBL/GenBank/DDBJ databases">
        <title>The complete genomes of actinobacterial strains from the NBC collection.</title>
        <authorList>
            <person name="Joergensen T.S."/>
            <person name="Alvarez Arevalo M."/>
            <person name="Sterndorff E.B."/>
            <person name="Faurdal D."/>
            <person name="Vuksanovic O."/>
            <person name="Mourched A.-S."/>
            <person name="Charusanti P."/>
            <person name="Shaw S."/>
            <person name="Blin K."/>
            <person name="Weber T."/>
        </authorList>
    </citation>
    <scope>NUCLEOTIDE SEQUENCE [LARGE SCALE GENOMIC DNA]</scope>
    <source>
        <strain evidence="4 5">NBC 01774</strain>
    </source>
</reference>
<gene>
    <name evidence="4" type="ORF">OG863_17115</name>
</gene>
<feature type="region of interest" description="Disordered" evidence="1">
    <location>
        <begin position="1"/>
        <end position="56"/>
    </location>
</feature>
<dbReference type="Pfam" id="PF00931">
    <property type="entry name" value="NB-ARC"/>
    <property type="match status" value="1"/>
</dbReference>
<dbReference type="Pfam" id="PF25000">
    <property type="entry name" value="DUF7779"/>
    <property type="match status" value="1"/>
</dbReference>
<proteinExistence type="predicted"/>
<dbReference type="InterPro" id="IPR053137">
    <property type="entry name" value="NLR-like"/>
</dbReference>
<dbReference type="RefSeq" id="WP_326619053.1">
    <property type="nucleotide sequence ID" value="NZ_CP109106.1"/>
</dbReference>
<dbReference type="InterPro" id="IPR011990">
    <property type="entry name" value="TPR-like_helical_dom_sf"/>
</dbReference>
<dbReference type="SUPFAM" id="SSF52540">
    <property type="entry name" value="P-loop containing nucleoside triphosphate hydrolases"/>
    <property type="match status" value="1"/>
</dbReference>
<dbReference type="InterPro" id="IPR056681">
    <property type="entry name" value="DUF7779"/>
</dbReference>
<evidence type="ECO:0000256" key="1">
    <source>
        <dbReference type="SAM" id="MobiDB-lite"/>
    </source>
</evidence>